<dbReference type="SMART" id="SM00988">
    <property type="entry name" value="UreE_N"/>
    <property type="match status" value="1"/>
</dbReference>
<dbReference type="InterPro" id="IPR036118">
    <property type="entry name" value="UreE_N_sf"/>
</dbReference>
<evidence type="ECO:0000313" key="9">
    <source>
        <dbReference type="Proteomes" id="UP001596492"/>
    </source>
</evidence>
<reference evidence="9" key="1">
    <citation type="journal article" date="2019" name="Int. J. Syst. Evol. Microbiol.">
        <title>The Global Catalogue of Microorganisms (GCM) 10K type strain sequencing project: providing services to taxonomists for standard genome sequencing and annotation.</title>
        <authorList>
            <consortium name="The Broad Institute Genomics Platform"/>
            <consortium name="The Broad Institute Genome Sequencing Center for Infectious Disease"/>
            <person name="Wu L."/>
            <person name="Ma J."/>
        </authorList>
    </citation>
    <scope>NUCLEOTIDE SEQUENCE [LARGE SCALE GENOMIC DNA]</scope>
    <source>
        <strain evidence="9">CCUG 51308</strain>
    </source>
</reference>
<evidence type="ECO:0000256" key="5">
    <source>
        <dbReference type="HAMAP-Rule" id="MF_00822"/>
    </source>
</evidence>
<dbReference type="InterPro" id="IPR012406">
    <property type="entry name" value="UreE"/>
</dbReference>
<gene>
    <name evidence="5" type="primary">ureE</name>
    <name evidence="8" type="ORF">ACFQS8_14905</name>
</gene>
<comment type="caution">
    <text evidence="8">The sequence shown here is derived from an EMBL/GenBank/DDBJ whole genome shotgun (WGS) entry which is preliminary data.</text>
</comment>
<dbReference type="InterPro" id="IPR004029">
    <property type="entry name" value="UreE_N"/>
</dbReference>
<evidence type="ECO:0000256" key="4">
    <source>
        <dbReference type="ARBA" id="ARBA00023186"/>
    </source>
</evidence>
<dbReference type="Gene3D" id="2.60.260.20">
    <property type="entry name" value="Urease metallochaperone UreE, N-terminal domain"/>
    <property type="match status" value="1"/>
</dbReference>
<keyword evidence="2 5" id="KW-0963">Cytoplasm</keyword>
<feature type="region of interest" description="Disordered" evidence="6">
    <location>
        <begin position="138"/>
        <end position="162"/>
    </location>
</feature>
<organism evidence="8 9">
    <name type="scientific">Hirschia litorea</name>
    <dbReference type="NCBI Taxonomy" id="1199156"/>
    <lineage>
        <taxon>Bacteria</taxon>
        <taxon>Pseudomonadati</taxon>
        <taxon>Pseudomonadota</taxon>
        <taxon>Alphaproteobacteria</taxon>
        <taxon>Hyphomonadales</taxon>
        <taxon>Hyphomonadaceae</taxon>
        <taxon>Hirschia</taxon>
    </lineage>
</organism>
<evidence type="ECO:0000313" key="8">
    <source>
        <dbReference type="EMBL" id="MFC7292911.1"/>
    </source>
</evidence>
<evidence type="ECO:0000259" key="7">
    <source>
        <dbReference type="SMART" id="SM00988"/>
    </source>
</evidence>
<evidence type="ECO:0000256" key="3">
    <source>
        <dbReference type="ARBA" id="ARBA00022596"/>
    </source>
</evidence>
<protein>
    <recommendedName>
        <fullName evidence="5">Urease accessory protein UreE</fullName>
    </recommendedName>
</protein>
<feature type="domain" description="UreE urease accessory N-terminal" evidence="7">
    <location>
        <begin position="1"/>
        <end position="63"/>
    </location>
</feature>
<keyword evidence="3 5" id="KW-0533">Nickel</keyword>
<dbReference type="Pfam" id="PF02814">
    <property type="entry name" value="UreE_N"/>
    <property type="match status" value="1"/>
</dbReference>
<evidence type="ECO:0000256" key="6">
    <source>
        <dbReference type="SAM" id="MobiDB-lite"/>
    </source>
</evidence>
<dbReference type="RefSeq" id="WP_382168833.1">
    <property type="nucleotide sequence ID" value="NZ_JBHTBR010000009.1"/>
</dbReference>
<keyword evidence="9" id="KW-1185">Reference proteome</keyword>
<dbReference type="PIRSF" id="PIRSF036402">
    <property type="entry name" value="Ureas_acces_UreE"/>
    <property type="match status" value="1"/>
</dbReference>
<dbReference type="Proteomes" id="UP001596492">
    <property type="component" value="Unassembled WGS sequence"/>
</dbReference>
<dbReference type="SUPFAM" id="SSF69287">
    <property type="entry name" value="Urease metallochaperone UreE, N-terminal domain"/>
    <property type="match status" value="1"/>
</dbReference>
<name>A0ABW2IP02_9PROT</name>
<dbReference type="HAMAP" id="MF_00822">
    <property type="entry name" value="UreE"/>
    <property type="match status" value="1"/>
</dbReference>
<evidence type="ECO:0000256" key="1">
    <source>
        <dbReference type="ARBA" id="ARBA00004496"/>
    </source>
</evidence>
<dbReference type="EMBL" id="JBHTBR010000009">
    <property type="protein sequence ID" value="MFC7292911.1"/>
    <property type="molecule type" value="Genomic_DNA"/>
</dbReference>
<accession>A0ABW2IP02</accession>
<proteinExistence type="inferred from homology"/>
<keyword evidence="4 5" id="KW-0143">Chaperone</keyword>
<dbReference type="Gene3D" id="3.30.70.790">
    <property type="entry name" value="UreE, C-terminal domain"/>
    <property type="match status" value="1"/>
</dbReference>
<dbReference type="SUPFAM" id="SSF69737">
    <property type="entry name" value="Urease metallochaperone UreE, C-terminal domain"/>
    <property type="match status" value="1"/>
</dbReference>
<dbReference type="Pfam" id="PF05194">
    <property type="entry name" value="UreE_C"/>
    <property type="match status" value="1"/>
</dbReference>
<dbReference type="CDD" id="cd00571">
    <property type="entry name" value="UreE"/>
    <property type="match status" value="1"/>
</dbReference>
<comment type="subcellular location">
    <subcellularLocation>
        <location evidence="1 5">Cytoplasm</location>
    </subcellularLocation>
</comment>
<comment type="similarity">
    <text evidence="5">Belongs to the UreE family.</text>
</comment>
<dbReference type="InterPro" id="IPR007864">
    <property type="entry name" value="UreE_C_dom"/>
</dbReference>
<comment type="function">
    <text evidence="5">Involved in urease metallocenter assembly. Binds nickel. Probably functions as a nickel donor during metallocenter assembly.</text>
</comment>
<evidence type="ECO:0000256" key="2">
    <source>
        <dbReference type="ARBA" id="ARBA00022490"/>
    </source>
</evidence>
<sequence>MQASTIIRDFAEFSDTITLDETERFRRRVRMVSDGGISFYLNLQTARLLRHGDGLVLEDGRIIQVQATKEDLYEITGSDPKHLLFLAWHIGNRHLAAQIEIDRIFIRQDHVIKDMIEGLGGLVKEVKSPFDPVGGAYDGKDEPSGEHAMTGHHHHHTIETHK</sequence>